<dbReference type="InterPro" id="IPR025314">
    <property type="entry name" value="DUF4219"/>
</dbReference>
<proteinExistence type="predicted"/>
<feature type="region of interest" description="Disordered" evidence="1">
    <location>
        <begin position="63"/>
        <end position="95"/>
    </location>
</feature>
<dbReference type="AlphaFoldDB" id="A0AAN8W8A7"/>
<evidence type="ECO:0000313" key="4">
    <source>
        <dbReference type="Proteomes" id="UP001370490"/>
    </source>
</evidence>
<sequence>MTSDKIIPQFLGLDNCEIWSQCMKSYLIGKDLWDIVIGKEVFLFSFSTKEHVIVHYHKEETYLSLSSSSSKDHSGRGGAGHSREETLSGVFIEDG</sequence>
<dbReference type="Pfam" id="PF13961">
    <property type="entry name" value="DUF4219"/>
    <property type="match status" value="1"/>
</dbReference>
<reference evidence="3 4" key="1">
    <citation type="submission" date="2023-12" db="EMBL/GenBank/DDBJ databases">
        <title>A high-quality genome assembly for Dillenia turbinata (Dilleniales).</title>
        <authorList>
            <person name="Chanderbali A."/>
        </authorList>
    </citation>
    <scope>NUCLEOTIDE SEQUENCE [LARGE SCALE GENOMIC DNA]</scope>
    <source>
        <strain evidence="3">LSX21</strain>
        <tissue evidence="3">Leaf</tissue>
    </source>
</reference>
<gene>
    <name evidence="3" type="ORF">RJ641_024624</name>
</gene>
<feature type="compositionally biased region" description="Basic and acidic residues" evidence="1">
    <location>
        <begin position="70"/>
        <end position="86"/>
    </location>
</feature>
<dbReference type="EMBL" id="JBAMMX010000003">
    <property type="protein sequence ID" value="KAK6943522.1"/>
    <property type="molecule type" value="Genomic_DNA"/>
</dbReference>
<comment type="caution">
    <text evidence="3">The sequence shown here is derived from an EMBL/GenBank/DDBJ whole genome shotgun (WGS) entry which is preliminary data.</text>
</comment>
<evidence type="ECO:0000256" key="1">
    <source>
        <dbReference type="SAM" id="MobiDB-lite"/>
    </source>
</evidence>
<feature type="domain" description="DUF4219" evidence="2">
    <location>
        <begin position="14"/>
        <end position="37"/>
    </location>
</feature>
<dbReference type="Proteomes" id="UP001370490">
    <property type="component" value="Unassembled WGS sequence"/>
</dbReference>
<evidence type="ECO:0000313" key="3">
    <source>
        <dbReference type="EMBL" id="KAK6943522.1"/>
    </source>
</evidence>
<organism evidence="3 4">
    <name type="scientific">Dillenia turbinata</name>
    <dbReference type="NCBI Taxonomy" id="194707"/>
    <lineage>
        <taxon>Eukaryota</taxon>
        <taxon>Viridiplantae</taxon>
        <taxon>Streptophyta</taxon>
        <taxon>Embryophyta</taxon>
        <taxon>Tracheophyta</taxon>
        <taxon>Spermatophyta</taxon>
        <taxon>Magnoliopsida</taxon>
        <taxon>eudicotyledons</taxon>
        <taxon>Gunneridae</taxon>
        <taxon>Pentapetalae</taxon>
        <taxon>Dilleniales</taxon>
        <taxon>Dilleniaceae</taxon>
        <taxon>Dillenia</taxon>
    </lineage>
</organism>
<evidence type="ECO:0000259" key="2">
    <source>
        <dbReference type="Pfam" id="PF13961"/>
    </source>
</evidence>
<keyword evidence="4" id="KW-1185">Reference proteome</keyword>
<name>A0AAN8W8A7_9MAGN</name>
<protein>
    <recommendedName>
        <fullName evidence="2">DUF4219 domain-containing protein</fullName>
    </recommendedName>
</protein>
<accession>A0AAN8W8A7</accession>